<dbReference type="Gene3D" id="1.10.150.320">
    <property type="entry name" value="Photosystem II 12 kDa extrinsic protein"/>
    <property type="match status" value="1"/>
</dbReference>
<dbReference type="SUPFAM" id="SSF47781">
    <property type="entry name" value="RuvA domain 2-like"/>
    <property type="match status" value="3"/>
</dbReference>
<dbReference type="GO" id="GO:0015628">
    <property type="term" value="P:protein secretion by the type II secretion system"/>
    <property type="evidence" value="ECO:0007669"/>
    <property type="project" value="TreeGrafter"/>
</dbReference>
<gene>
    <name evidence="2" type="ORF">NC99_34260</name>
</gene>
<organism evidence="2 3">
    <name type="scientific">Sunxiuqinia dokdonensis</name>
    <dbReference type="NCBI Taxonomy" id="1409788"/>
    <lineage>
        <taxon>Bacteria</taxon>
        <taxon>Pseudomonadati</taxon>
        <taxon>Bacteroidota</taxon>
        <taxon>Bacteroidia</taxon>
        <taxon>Marinilabiliales</taxon>
        <taxon>Prolixibacteraceae</taxon>
        <taxon>Sunxiuqinia</taxon>
    </lineage>
</organism>
<dbReference type="Proteomes" id="UP000036958">
    <property type="component" value="Unassembled WGS sequence"/>
</dbReference>
<dbReference type="RefSeq" id="WP_053185772.1">
    <property type="nucleotide sequence ID" value="NZ_LGIA01000178.1"/>
</dbReference>
<comment type="caution">
    <text evidence="2">The sequence shown here is derived from an EMBL/GenBank/DDBJ whole genome shotgun (WGS) entry which is preliminary data.</text>
</comment>
<dbReference type="PANTHER" id="PTHR21180">
    <property type="entry name" value="ENDONUCLEASE/EXONUCLEASE/PHOSPHATASE FAMILY DOMAIN-CONTAINING PROTEIN 1"/>
    <property type="match status" value="1"/>
</dbReference>
<keyword evidence="1" id="KW-1133">Transmembrane helix</keyword>
<evidence type="ECO:0000313" key="3">
    <source>
        <dbReference type="Proteomes" id="UP000036958"/>
    </source>
</evidence>
<feature type="transmembrane region" description="Helical" evidence="1">
    <location>
        <begin position="21"/>
        <end position="41"/>
    </location>
</feature>
<keyword evidence="1" id="KW-0812">Transmembrane</keyword>
<dbReference type="PANTHER" id="PTHR21180:SF32">
    <property type="entry name" value="ENDONUCLEASE_EXONUCLEASE_PHOSPHATASE FAMILY DOMAIN-CONTAINING PROTEIN 1"/>
    <property type="match status" value="1"/>
</dbReference>
<name>A0A0L8V5P2_9BACT</name>
<evidence type="ECO:0008006" key="4">
    <source>
        <dbReference type="Google" id="ProtNLM"/>
    </source>
</evidence>
<dbReference type="InterPro" id="IPR051675">
    <property type="entry name" value="Endo/Exo/Phosphatase_dom_1"/>
</dbReference>
<protein>
    <recommendedName>
        <fullName evidence="4">Competence protein ComEA</fullName>
    </recommendedName>
</protein>
<evidence type="ECO:0000256" key="1">
    <source>
        <dbReference type="SAM" id="Phobius"/>
    </source>
</evidence>
<dbReference type="Pfam" id="PF12836">
    <property type="entry name" value="HHH_3"/>
    <property type="match status" value="2"/>
</dbReference>
<dbReference type="GO" id="GO:0015627">
    <property type="term" value="C:type II protein secretion system complex"/>
    <property type="evidence" value="ECO:0007669"/>
    <property type="project" value="TreeGrafter"/>
</dbReference>
<dbReference type="InterPro" id="IPR010994">
    <property type="entry name" value="RuvA_2-like"/>
</dbReference>
<dbReference type="OrthoDB" id="981124at2"/>
<dbReference type="STRING" id="1409788.NC99_34260"/>
<proteinExistence type="predicted"/>
<keyword evidence="3" id="KW-1185">Reference proteome</keyword>
<sequence length="305" mass="35262">MRFREIIRDYFTFTRNERIGLTILLFLILVAFAANQLVFYFEKPGKADQEKFKQLLAMLEQKQENERARFRLRGSLFHFNPNTIDSLALDSLQLPFYVKKNLLAYRAKGGRFYADADFRKIYGMNDSVFEAIKPYLQLDKRKPTIYASERKPEQPLSSILEPGVKEPARPAIQPIEINAATAAELKTLYGIGDVLSSRIIKYRDLLGGFSTLEQLHEVYGLKPETIENILPYLKLDTGQVKQINVNFAEPDELARHPYVSWDAAKAIVDFRSGNGFMNDLQAIRLNKLMSEEEFQKIYPYLKTKN</sequence>
<dbReference type="AlphaFoldDB" id="A0A0L8V5P2"/>
<evidence type="ECO:0000313" key="2">
    <source>
        <dbReference type="EMBL" id="KOH43759.1"/>
    </source>
</evidence>
<accession>A0A0L8V5P2</accession>
<keyword evidence="1" id="KW-0472">Membrane</keyword>
<dbReference type="EMBL" id="LGIA01000178">
    <property type="protein sequence ID" value="KOH43759.1"/>
    <property type="molecule type" value="Genomic_DNA"/>
</dbReference>
<reference evidence="3" key="1">
    <citation type="submission" date="2015-07" db="EMBL/GenBank/DDBJ databases">
        <title>Genome sequencing of Sunxiuqinia dokdonensis strain SK.</title>
        <authorList>
            <person name="Ahn S."/>
            <person name="Kim B.-C."/>
        </authorList>
    </citation>
    <scope>NUCLEOTIDE SEQUENCE [LARGE SCALE GENOMIC DNA]</scope>
    <source>
        <strain evidence="3">SK</strain>
    </source>
</reference>